<evidence type="ECO:0000313" key="3">
    <source>
        <dbReference type="Proteomes" id="UP001499924"/>
    </source>
</evidence>
<proteinExistence type="predicted"/>
<comment type="caution">
    <text evidence="2">The sequence shown here is derived from an EMBL/GenBank/DDBJ whole genome shotgun (WGS) entry which is preliminary data.</text>
</comment>
<gene>
    <name evidence="2" type="ORF">GCM10010531_41540</name>
</gene>
<organism evidence="2 3">
    <name type="scientific">Blastococcus jejuensis</name>
    <dbReference type="NCBI Taxonomy" id="351224"/>
    <lineage>
        <taxon>Bacteria</taxon>
        <taxon>Bacillati</taxon>
        <taxon>Actinomycetota</taxon>
        <taxon>Actinomycetes</taxon>
        <taxon>Geodermatophilales</taxon>
        <taxon>Geodermatophilaceae</taxon>
        <taxon>Blastococcus</taxon>
    </lineage>
</organism>
<evidence type="ECO:0000256" key="1">
    <source>
        <dbReference type="SAM" id="MobiDB-lite"/>
    </source>
</evidence>
<dbReference type="Proteomes" id="UP001499924">
    <property type="component" value="Unassembled WGS sequence"/>
</dbReference>
<sequence length="94" mass="9871">MGIGRRASQPAKEKARAPGTAEKIWTYGLKTVRGDTVLSRFLATGECGESPAGLSGGSDDRSNGRRPDHPLLSFGALHSGCDHQLAARPMGAPR</sequence>
<name>A0ABP6PPB3_9ACTN</name>
<reference evidence="3" key="1">
    <citation type="journal article" date="2019" name="Int. J. Syst. Evol. Microbiol.">
        <title>The Global Catalogue of Microorganisms (GCM) 10K type strain sequencing project: providing services to taxonomists for standard genome sequencing and annotation.</title>
        <authorList>
            <consortium name="The Broad Institute Genomics Platform"/>
            <consortium name="The Broad Institute Genome Sequencing Center for Infectious Disease"/>
            <person name="Wu L."/>
            <person name="Ma J."/>
        </authorList>
    </citation>
    <scope>NUCLEOTIDE SEQUENCE [LARGE SCALE GENOMIC DNA]</scope>
    <source>
        <strain evidence="3">JCM 15614</strain>
    </source>
</reference>
<dbReference type="EMBL" id="BAAAVV010000016">
    <property type="protein sequence ID" value="GAA3183001.1"/>
    <property type="molecule type" value="Genomic_DNA"/>
</dbReference>
<feature type="compositionally biased region" description="Basic and acidic residues" evidence="1">
    <location>
        <begin position="58"/>
        <end position="69"/>
    </location>
</feature>
<evidence type="ECO:0000313" key="2">
    <source>
        <dbReference type="EMBL" id="GAA3183001.1"/>
    </source>
</evidence>
<protein>
    <submittedName>
        <fullName evidence="2">Uncharacterized protein</fullName>
    </submittedName>
</protein>
<accession>A0ABP6PPB3</accession>
<feature type="region of interest" description="Disordered" evidence="1">
    <location>
        <begin position="46"/>
        <end position="75"/>
    </location>
</feature>
<keyword evidence="3" id="KW-1185">Reference proteome</keyword>